<dbReference type="AlphaFoldDB" id="A0AA35WBU9"/>
<comment type="caution">
    <text evidence="6">The sequence shown here is derived from an EMBL/GenBank/DDBJ whole genome shotgun (WGS) entry which is preliminary data.</text>
</comment>
<dbReference type="PANTHER" id="PTHR42796">
    <property type="entry name" value="FUMARYLACETOACETATE HYDROLASE DOMAIN-CONTAINING PROTEIN 2A-RELATED"/>
    <property type="match status" value="1"/>
</dbReference>
<evidence type="ECO:0000259" key="5">
    <source>
        <dbReference type="Pfam" id="PF10370"/>
    </source>
</evidence>
<dbReference type="EMBL" id="CASHTH010000782">
    <property type="protein sequence ID" value="CAI8007512.1"/>
    <property type="molecule type" value="Genomic_DNA"/>
</dbReference>
<dbReference type="InterPro" id="IPR011234">
    <property type="entry name" value="Fumarylacetoacetase-like_C"/>
</dbReference>
<evidence type="ECO:0000313" key="7">
    <source>
        <dbReference type="Proteomes" id="UP001174909"/>
    </source>
</evidence>
<dbReference type="PANTHER" id="PTHR42796:SF4">
    <property type="entry name" value="FUMARYLACETOACETATE HYDROLASE DOMAIN-CONTAINING PROTEIN 2A"/>
    <property type="match status" value="1"/>
</dbReference>
<dbReference type="GO" id="GO:0003824">
    <property type="term" value="F:catalytic activity"/>
    <property type="evidence" value="ECO:0007669"/>
    <property type="project" value="InterPro"/>
</dbReference>
<evidence type="ECO:0000256" key="3">
    <source>
        <dbReference type="SAM" id="MobiDB-lite"/>
    </source>
</evidence>
<dbReference type="Pfam" id="PF01557">
    <property type="entry name" value="FAA_hydrolase"/>
    <property type="match status" value="1"/>
</dbReference>
<dbReference type="Proteomes" id="UP001174909">
    <property type="component" value="Unassembled WGS sequence"/>
</dbReference>
<dbReference type="GO" id="GO:0044281">
    <property type="term" value="P:small molecule metabolic process"/>
    <property type="evidence" value="ECO:0007669"/>
    <property type="project" value="UniProtKB-ARBA"/>
</dbReference>
<evidence type="ECO:0000313" key="6">
    <source>
        <dbReference type="EMBL" id="CAI8007512.1"/>
    </source>
</evidence>
<dbReference type="Gene3D" id="3.90.850.10">
    <property type="entry name" value="Fumarylacetoacetase-like, C-terminal domain"/>
    <property type="match status" value="1"/>
</dbReference>
<dbReference type="SUPFAM" id="SSF56529">
    <property type="entry name" value="FAH"/>
    <property type="match status" value="1"/>
</dbReference>
<sequence>MHIARFSLNDRIHWGIVEGDEVRAIEGDLYDSPRPGQRLCALSDARLLAPIYAHANKVVAIAANYGDRAGRDGPGIFMKQPGTVIGPDDSIIYPRIGRRIIHEAEVGIVIGKQARHVSVSDALDYVLGYTCVNDVSANELTNNDVGAGMSLRWKHFDTFCPLGPVVATDIDGDNLRIRCRVNGQTQVDGNSANMLWGVAELVSWVSDVMTLYPGDIIPSGCPASRDNIGDVSRSRSKESASSATPS</sequence>
<comment type="similarity">
    <text evidence="1">Belongs to the FAH family.</text>
</comment>
<gene>
    <name evidence="6" type="ORF">GBAR_LOCUS5238</name>
</gene>
<feature type="domain" description="Rv2993c-like N-terminal" evidence="5">
    <location>
        <begin position="1"/>
        <end position="50"/>
    </location>
</feature>
<dbReference type="InterPro" id="IPR018833">
    <property type="entry name" value="Rv2993c-like_N"/>
</dbReference>
<dbReference type="GO" id="GO:0046872">
    <property type="term" value="F:metal ion binding"/>
    <property type="evidence" value="ECO:0007669"/>
    <property type="project" value="UniProtKB-KW"/>
</dbReference>
<dbReference type="Pfam" id="PF10370">
    <property type="entry name" value="Rv2993c-like_N"/>
    <property type="match status" value="1"/>
</dbReference>
<feature type="domain" description="Fumarylacetoacetase-like C-terminal" evidence="4">
    <location>
        <begin position="68"/>
        <end position="226"/>
    </location>
</feature>
<reference evidence="6" key="1">
    <citation type="submission" date="2023-03" db="EMBL/GenBank/DDBJ databases">
        <authorList>
            <person name="Steffen K."/>
            <person name="Cardenas P."/>
        </authorList>
    </citation>
    <scope>NUCLEOTIDE SEQUENCE</scope>
</reference>
<keyword evidence="2" id="KW-0479">Metal-binding</keyword>
<evidence type="ECO:0000259" key="4">
    <source>
        <dbReference type="Pfam" id="PF01557"/>
    </source>
</evidence>
<evidence type="ECO:0000256" key="2">
    <source>
        <dbReference type="ARBA" id="ARBA00022723"/>
    </source>
</evidence>
<feature type="region of interest" description="Disordered" evidence="3">
    <location>
        <begin position="227"/>
        <end position="246"/>
    </location>
</feature>
<name>A0AA35WBU9_GEOBA</name>
<protein>
    <submittedName>
        <fullName evidence="6">Uncharacterized protein MJ1656</fullName>
    </submittedName>
</protein>
<dbReference type="InterPro" id="IPR036663">
    <property type="entry name" value="Fumarylacetoacetase_C_sf"/>
</dbReference>
<accession>A0AA35WBU9</accession>
<keyword evidence="7" id="KW-1185">Reference proteome</keyword>
<proteinExistence type="inferred from homology"/>
<dbReference type="Gene3D" id="2.30.30.370">
    <property type="entry name" value="FAH"/>
    <property type="match status" value="1"/>
</dbReference>
<evidence type="ECO:0000256" key="1">
    <source>
        <dbReference type="ARBA" id="ARBA00010211"/>
    </source>
</evidence>
<dbReference type="InterPro" id="IPR051121">
    <property type="entry name" value="FAH"/>
</dbReference>
<organism evidence="6 7">
    <name type="scientific">Geodia barretti</name>
    <name type="common">Barrett's horny sponge</name>
    <dbReference type="NCBI Taxonomy" id="519541"/>
    <lineage>
        <taxon>Eukaryota</taxon>
        <taxon>Metazoa</taxon>
        <taxon>Porifera</taxon>
        <taxon>Demospongiae</taxon>
        <taxon>Heteroscleromorpha</taxon>
        <taxon>Tetractinellida</taxon>
        <taxon>Astrophorina</taxon>
        <taxon>Geodiidae</taxon>
        <taxon>Geodia</taxon>
    </lineage>
</organism>